<keyword evidence="4 7" id="KW-0067">ATP-binding</keyword>
<dbReference type="InterPro" id="IPR011764">
    <property type="entry name" value="Biotin_carboxylation_dom"/>
</dbReference>
<dbReference type="Pfam" id="PF00289">
    <property type="entry name" value="Biotin_carb_N"/>
    <property type="match status" value="1"/>
</dbReference>
<sequence>MPFIIRFISSWVRLWMRNINTINMIRKVLIANRGEIAVRVMRSCREMGIRSVAVFSEADRTARHVLYADETALIGPAASKDSYLDIEKIIWVAKQHKVDAIHPGYGFLSENADFARRCKEEGIIFIGPSAETMEAMGDKISARKRMIAAGVPVVPGTQQPLQDVGEARRICREIGFPVMLKASMGGGGKGMRLIHCEEEVEEAYNAARSESLSSFGDDTVYLEKFVEGPHHIEFQILGDNHGNVIHLCERECSVQRRNQKIVEESPSPFITPDLRQEMGEKAVAAAKAVDYSGAGTIEFLVDKHRNFYFLEMNTRLQVEHPITEEVLGLDLVKEQLRIADNEPLHIRQEDISQRGHAIECRICAEDTANNFMPSPGVIRQLTEPNGIGVRIDSYVYEGYEIPVYYDPMIGKLIVWATSREYAIERMRRVLHEYKITGLKTNISYLRRIMDIPDFVHGTYDTSFIGKHGEELQHPVNPGDEHESENIAMIAAYMDYLMNLEENVSGSSADNRPISRWREFGLQKGVLRI</sequence>
<dbReference type="GO" id="GO:0005524">
    <property type="term" value="F:ATP binding"/>
    <property type="evidence" value="ECO:0007669"/>
    <property type="project" value="UniProtKB-UniRule"/>
</dbReference>
<evidence type="ECO:0000256" key="1">
    <source>
        <dbReference type="ARBA" id="ARBA00022598"/>
    </source>
</evidence>
<dbReference type="SUPFAM" id="SSF51246">
    <property type="entry name" value="Rudiment single hybrid motif"/>
    <property type="match status" value="1"/>
</dbReference>
<dbReference type="FunFam" id="3.40.50.20:FF:000010">
    <property type="entry name" value="Propionyl-CoA carboxylase subunit alpha"/>
    <property type="match status" value="1"/>
</dbReference>
<dbReference type="PROSITE" id="PS00866">
    <property type="entry name" value="CPSASE_1"/>
    <property type="match status" value="1"/>
</dbReference>
<dbReference type="PROSITE" id="PS50979">
    <property type="entry name" value="BC"/>
    <property type="match status" value="1"/>
</dbReference>
<dbReference type="InterPro" id="IPR005479">
    <property type="entry name" value="CPAse_ATP-bd"/>
</dbReference>
<comment type="caution">
    <text evidence="10">The sequence shown here is derived from an EMBL/GenBank/DDBJ whole genome shotgun (WGS) entry which is preliminary data.</text>
</comment>
<dbReference type="Gene3D" id="3.30.470.20">
    <property type="entry name" value="ATP-grasp fold, B domain"/>
    <property type="match status" value="1"/>
</dbReference>
<feature type="domain" description="ATP-grasp" evidence="8">
    <location>
        <begin position="143"/>
        <end position="340"/>
    </location>
</feature>
<evidence type="ECO:0000256" key="4">
    <source>
        <dbReference type="ARBA" id="ARBA00022840"/>
    </source>
</evidence>
<dbReference type="PROSITE" id="PS50975">
    <property type="entry name" value="ATP_GRASP"/>
    <property type="match status" value="1"/>
</dbReference>
<dbReference type="SUPFAM" id="SSF52440">
    <property type="entry name" value="PreATP-grasp domain"/>
    <property type="match status" value="1"/>
</dbReference>
<dbReference type="FunFam" id="3.30.470.20:FF:000028">
    <property type="entry name" value="Methylcrotonoyl-CoA carboxylase subunit alpha, mitochondrial"/>
    <property type="match status" value="1"/>
</dbReference>
<dbReference type="Proteomes" id="UP000005510">
    <property type="component" value="Unassembled WGS sequence"/>
</dbReference>
<dbReference type="Pfam" id="PF02785">
    <property type="entry name" value="Biotin_carb_C"/>
    <property type="match status" value="1"/>
</dbReference>
<feature type="domain" description="Biotin carboxylation" evidence="9">
    <location>
        <begin position="24"/>
        <end position="469"/>
    </location>
</feature>
<dbReference type="Pfam" id="PF02786">
    <property type="entry name" value="CPSase_L_D2"/>
    <property type="match status" value="1"/>
</dbReference>
<dbReference type="PANTHER" id="PTHR45007">
    <property type="entry name" value="CARBOXYLASE, PUTATIVE (AFU_ORTHOLOGUE AFUA_5G07570)-RELATED"/>
    <property type="match status" value="1"/>
</dbReference>
<evidence type="ECO:0000256" key="7">
    <source>
        <dbReference type="PROSITE-ProRule" id="PRU00409"/>
    </source>
</evidence>
<dbReference type="FunFam" id="3.30.1490.20:FF:000018">
    <property type="entry name" value="Biotin carboxylase"/>
    <property type="match status" value="1"/>
</dbReference>
<dbReference type="STRING" id="537006.PRABACTJOHN_04331"/>
<evidence type="ECO:0000256" key="5">
    <source>
        <dbReference type="ARBA" id="ARBA00022842"/>
    </source>
</evidence>
<dbReference type="PROSITE" id="PS00867">
    <property type="entry name" value="CPSASE_2"/>
    <property type="match status" value="1"/>
</dbReference>
<dbReference type="InterPro" id="IPR011761">
    <property type="entry name" value="ATP-grasp"/>
</dbReference>
<evidence type="ECO:0000256" key="2">
    <source>
        <dbReference type="ARBA" id="ARBA00022723"/>
    </source>
</evidence>
<dbReference type="InterPro" id="IPR004549">
    <property type="entry name" value="Acetyl_CoA_COase_biotin_COase"/>
</dbReference>
<keyword evidence="3 7" id="KW-0547">Nucleotide-binding</keyword>
<dbReference type="UniPathway" id="UPA00655">
    <property type="reaction ID" value="UER00711"/>
</dbReference>
<evidence type="ECO:0000313" key="10">
    <source>
        <dbReference type="EMBL" id="EEC94315.1"/>
    </source>
</evidence>
<evidence type="ECO:0000256" key="6">
    <source>
        <dbReference type="ARBA" id="ARBA00023267"/>
    </source>
</evidence>
<name>B7BGY2_9BACT</name>
<dbReference type="SMART" id="SM00878">
    <property type="entry name" value="Biotin_carb_C"/>
    <property type="match status" value="1"/>
</dbReference>
<dbReference type="InterPro" id="IPR011054">
    <property type="entry name" value="Rudment_hybrid_motif"/>
</dbReference>
<dbReference type="PANTHER" id="PTHR45007:SF1">
    <property type="entry name" value="CARBOXYLASE, PUTATIVE (AFU_ORTHOLOGUE AFUA_5G07570)-RELATED"/>
    <property type="match status" value="1"/>
</dbReference>
<dbReference type="HOGENOM" id="CLU_000395_3_2_10"/>
<dbReference type="InterPro" id="IPR005482">
    <property type="entry name" value="Biotin_COase_C"/>
</dbReference>
<keyword evidence="6" id="KW-0092">Biotin</keyword>
<dbReference type="GO" id="GO:0046872">
    <property type="term" value="F:metal ion binding"/>
    <property type="evidence" value="ECO:0007669"/>
    <property type="project" value="UniProtKB-KW"/>
</dbReference>
<proteinExistence type="predicted"/>
<evidence type="ECO:0000259" key="9">
    <source>
        <dbReference type="PROSITE" id="PS50979"/>
    </source>
</evidence>
<reference evidence="10 11" key="1">
    <citation type="submission" date="2008-10" db="EMBL/GenBank/DDBJ databases">
        <title>Draft genome sequence of Parabacteroides johnsonii (DSM 18315).</title>
        <authorList>
            <person name="Sudarsanam P."/>
            <person name="Ley R."/>
            <person name="Guruge J."/>
            <person name="Turnbaugh P.J."/>
            <person name="Mahowald M."/>
            <person name="Liep D."/>
            <person name="Gordon J."/>
        </authorList>
    </citation>
    <scope>NUCLEOTIDE SEQUENCE [LARGE SCALE GENOMIC DNA]</scope>
    <source>
        <strain evidence="10 11">DSM 18315</strain>
    </source>
</reference>
<dbReference type="EC" id="6.3.4.14" evidence="10"/>
<dbReference type="AlphaFoldDB" id="B7BGY2"/>
<evidence type="ECO:0000313" key="11">
    <source>
        <dbReference type="Proteomes" id="UP000005510"/>
    </source>
</evidence>
<dbReference type="GO" id="GO:2001295">
    <property type="term" value="P:malonyl-CoA biosynthetic process"/>
    <property type="evidence" value="ECO:0007669"/>
    <property type="project" value="UniProtKB-UniPathway"/>
</dbReference>
<dbReference type="GO" id="GO:0004075">
    <property type="term" value="F:biotin carboxylase activity"/>
    <property type="evidence" value="ECO:0007669"/>
    <property type="project" value="UniProtKB-EC"/>
</dbReference>
<dbReference type="EMBL" id="ABYH01000427">
    <property type="protein sequence ID" value="EEC94315.1"/>
    <property type="molecule type" value="Genomic_DNA"/>
</dbReference>
<gene>
    <name evidence="10" type="primary">accC</name>
    <name evidence="10" type="ORF">PRABACTJOHN_04331</name>
</gene>
<dbReference type="SUPFAM" id="SSF56059">
    <property type="entry name" value="Glutathione synthetase ATP-binding domain-like"/>
    <property type="match status" value="1"/>
</dbReference>
<organism evidence="10 11">
    <name type="scientific">Parabacteroides johnsonii DSM 18315</name>
    <dbReference type="NCBI Taxonomy" id="537006"/>
    <lineage>
        <taxon>Bacteria</taxon>
        <taxon>Pseudomonadati</taxon>
        <taxon>Bacteroidota</taxon>
        <taxon>Bacteroidia</taxon>
        <taxon>Bacteroidales</taxon>
        <taxon>Tannerellaceae</taxon>
        <taxon>Parabacteroides</taxon>
    </lineage>
</organism>
<dbReference type="InterPro" id="IPR016185">
    <property type="entry name" value="PreATP-grasp_dom_sf"/>
</dbReference>
<keyword evidence="5" id="KW-0460">Magnesium</keyword>
<keyword evidence="1 10" id="KW-0436">Ligase</keyword>
<dbReference type="InterPro" id="IPR005481">
    <property type="entry name" value="BC-like_N"/>
</dbReference>
<keyword evidence="2" id="KW-0479">Metal-binding</keyword>
<accession>B7BGY2</accession>
<evidence type="ECO:0000259" key="8">
    <source>
        <dbReference type="PROSITE" id="PS50975"/>
    </source>
</evidence>
<dbReference type="NCBIfam" id="NF006367">
    <property type="entry name" value="PRK08591.1"/>
    <property type="match status" value="1"/>
</dbReference>
<dbReference type="NCBIfam" id="TIGR00514">
    <property type="entry name" value="accC"/>
    <property type="match status" value="1"/>
</dbReference>
<evidence type="ECO:0000256" key="3">
    <source>
        <dbReference type="ARBA" id="ARBA00022741"/>
    </source>
</evidence>
<protein>
    <submittedName>
        <fullName evidence="10">Acetyl-CoA carboxylase, biotin carboxylase subunit</fullName>
        <ecNumber evidence="10">6.3.4.14</ecNumber>
    </submittedName>
</protein>
<reference evidence="10 11" key="2">
    <citation type="submission" date="2008-10" db="EMBL/GenBank/DDBJ databases">
        <authorList>
            <person name="Fulton L."/>
            <person name="Clifton S."/>
            <person name="Fulton B."/>
            <person name="Xu J."/>
            <person name="Minx P."/>
            <person name="Pepin K.H."/>
            <person name="Johnson M."/>
            <person name="Bhonagiri V."/>
            <person name="Nash W.E."/>
            <person name="Mardis E.R."/>
            <person name="Wilson R.K."/>
        </authorList>
    </citation>
    <scope>NUCLEOTIDE SEQUENCE [LARGE SCALE GENOMIC DNA]</scope>
    <source>
        <strain evidence="10 11">DSM 18315</strain>
    </source>
</reference>